<keyword evidence="6" id="KW-0812">Transmembrane</keyword>
<accession>A0AAW0AB47</accession>
<dbReference type="PANTHER" id="PTHR24305:SF166">
    <property type="entry name" value="CYTOCHROME P450 12A4, MITOCHONDRIAL-RELATED"/>
    <property type="match status" value="1"/>
</dbReference>
<evidence type="ECO:0000256" key="8">
    <source>
        <dbReference type="ARBA" id="ARBA00022989"/>
    </source>
</evidence>
<evidence type="ECO:0000256" key="3">
    <source>
        <dbReference type="ARBA" id="ARBA00004721"/>
    </source>
</evidence>
<sequence length="320" mass="34965">MDKREFIANPYAAATEQHSPRARPDPADHDADIPATTRVFSDVDLLCKHPDVQRKLRAELLTSLPTCPPSPEANLSYLSAVMYEILRCSPTAAAVTRDTTRDTVLLGYPIPKGTQALMPIEMVQQMESFINAKLATILRDGNAAVAGCQGNSRSRSTSSHPTPTTTRPTSRTPPSITPTPPPLLSLLPKYVTLRRCVVMSKTTSTPLSIVPQPSHRPTRHPTHHHPPPTRHFAPSAPALAFPPPPPPLRTSFPRTLRNDEPIRGCLKDVSAALAGVQTFTHDLPALHLNHPHPRCPQLHLGLRRRRGKSSTLLFLTAAVA</sequence>
<comment type="caution">
    <text evidence="14">The sequence shown here is derived from an EMBL/GenBank/DDBJ whole genome shotgun (WGS) entry which is preliminary data.</text>
</comment>
<name>A0AAW0AB47_9AGAR</name>
<evidence type="ECO:0000256" key="13">
    <source>
        <dbReference type="SAM" id="MobiDB-lite"/>
    </source>
</evidence>
<dbReference type="GO" id="GO:0016705">
    <property type="term" value="F:oxidoreductase activity, acting on paired donors, with incorporation or reduction of molecular oxygen"/>
    <property type="evidence" value="ECO:0007669"/>
    <property type="project" value="InterPro"/>
</dbReference>
<evidence type="ECO:0000256" key="1">
    <source>
        <dbReference type="ARBA" id="ARBA00001971"/>
    </source>
</evidence>
<dbReference type="SUPFAM" id="SSF48264">
    <property type="entry name" value="Cytochrome P450"/>
    <property type="match status" value="1"/>
</dbReference>
<keyword evidence="15" id="KW-1185">Reference proteome</keyword>
<dbReference type="GO" id="GO:0016020">
    <property type="term" value="C:membrane"/>
    <property type="evidence" value="ECO:0007669"/>
    <property type="project" value="UniProtKB-SubCell"/>
</dbReference>
<evidence type="ECO:0000256" key="7">
    <source>
        <dbReference type="ARBA" id="ARBA00022723"/>
    </source>
</evidence>
<feature type="region of interest" description="Disordered" evidence="13">
    <location>
        <begin position="1"/>
        <end position="31"/>
    </location>
</feature>
<dbReference type="Gene3D" id="1.10.630.10">
    <property type="entry name" value="Cytochrome P450"/>
    <property type="match status" value="1"/>
</dbReference>
<feature type="compositionally biased region" description="Low complexity" evidence="13">
    <location>
        <begin position="152"/>
        <end position="174"/>
    </location>
</feature>
<dbReference type="PANTHER" id="PTHR24305">
    <property type="entry name" value="CYTOCHROME P450"/>
    <property type="match status" value="1"/>
</dbReference>
<keyword evidence="12" id="KW-0472">Membrane</keyword>
<dbReference type="EMBL" id="JAWWNJ010000076">
    <property type="protein sequence ID" value="KAK7006436.1"/>
    <property type="molecule type" value="Genomic_DNA"/>
</dbReference>
<evidence type="ECO:0000256" key="4">
    <source>
        <dbReference type="ARBA" id="ARBA00010617"/>
    </source>
</evidence>
<comment type="pathway">
    <text evidence="3">Secondary metabolite biosynthesis; terpenoid biosynthesis.</text>
</comment>
<evidence type="ECO:0000256" key="6">
    <source>
        <dbReference type="ARBA" id="ARBA00022692"/>
    </source>
</evidence>
<proteinExistence type="inferred from homology"/>
<dbReference type="InterPro" id="IPR050121">
    <property type="entry name" value="Cytochrome_P450_monoxygenase"/>
</dbReference>
<reference evidence="14 15" key="1">
    <citation type="journal article" date="2024" name="J Genomics">
        <title>Draft genome sequencing and assembly of Favolaschia claudopus CIRM-BRFM 2984 isolated from oak limbs.</title>
        <authorList>
            <person name="Navarro D."/>
            <person name="Drula E."/>
            <person name="Chaduli D."/>
            <person name="Cazenave R."/>
            <person name="Ahrendt S."/>
            <person name="Wang J."/>
            <person name="Lipzen A."/>
            <person name="Daum C."/>
            <person name="Barry K."/>
            <person name="Grigoriev I.V."/>
            <person name="Favel A."/>
            <person name="Rosso M.N."/>
            <person name="Martin F."/>
        </authorList>
    </citation>
    <scope>NUCLEOTIDE SEQUENCE [LARGE SCALE GENOMIC DNA]</scope>
    <source>
        <strain evidence="14 15">CIRM-BRFM 2984</strain>
    </source>
</reference>
<comment type="subcellular location">
    <subcellularLocation>
        <location evidence="2">Membrane</location>
    </subcellularLocation>
</comment>
<comment type="cofactor">
    <cofactor evidence="1">
        <name>heme</name>
        <dbReference type="ChEBI" id="CHEBI:30413"/>
    </cofactor>
</comment>
<dbReference type="GO" id="GO:0020037">
    <property type="term" value="F:heme binding"/>
    <property type="evidence" value="ECO:0007669"/>
    <property type="project" value="InterPro"/>
</dbReference>
<evidence type="ECO:0000256" key="2">
    <source>
        <dbReference type="ARBA" id="ARBA00004370"/>
    </source>
</evidence>
<evidence type="ECO:0000256" key="5">
    <source>
        <dbReference type="ARBA" id="ARBA00022617"/>
    </source>
</evidence>
<organism evidence="14 15">
    <name type="scientific">Favolaschia claudopus</name>
    <dbReference type="NCBI Taxonomy" id="2862362"/>
    <lineage>
        <taxon>Eukaryota</taxon>
        <taxon>Fungi</taxon>
        <taxon>Dikarya</taxon>
        <taxon>Basidiomycota</taxon>
        <taxon>Agaricomycotina</taxon>
        <taxon>Agaricomycetes</taxon>
        <taxon>Agaricomycetidae</taxon>
        <taxon>Agaricales</taxon>
        <taxon>Marasmiineae</taxon>
        <taxon>Mycenaceae</taxon>
        <taxon>Favolaschia</taxon>
    </lineage>
</organism>
<protein>
    <submittedName>
        <fullName evidence="14">Uncharacterized protein</fullName>
    </submittedName>
</protein>
<feature type="region of interest" description="Disordered" evidence="13">
    <location>
        <begin position="204"/>
        <end position="228"/>
    </location>
</feature>
<dbReference type="GO" id="GO:0004497">
    <property type="term" value="F:monooxygenase activity"/>
    <property type="evidence" value="ECO:0007669"/>
    <property type="project" value="UniProtKB-KW"/>
</dbReference>
<keyword evidence="9" id="KW-0560">Oxidoreductase</keyword>
<keyword evidence="8" id="KW-1133">Transmembrane helix</keyword>
<feature type="region of interest" description="Disordered" evidence="13">
    <location>
        <begin position="146"/>
        <end position="184"/>
    </location>
</feature>
<evidence type="ECO:0000256" key="11">
    <source>
        <dbReference type="ARBA" id="ARBA00023033"/>
    </source>
</evidence>
<keyword evidence="5" id="KW-0349">Heme</keyword>
<dbReference type="InterPro" id="IPR036396">
    <property type="entry name" value="Cyt_P450_sf"/>
</dbReference>
<feature type="compositionally biased region" description="Basic and acidic residues" evidence="13">
    <location>
        <begin position="18"/>
        <end position="31"/>
    </location>
</feature>
<dbReference type="GO" id="GO:0005506">
    <property type="term" value="F:iron ion binding"/>
    <property type="evidence" value="ECO:0007669"/>
    <property type="project" value="InterPro"/>
</dbReference>
<dbReference type="Proteomes" id="UP001362999">
    <property type="component" value="Unassembled WGS sequence"/>
</dbReference>
<evidence type="ECO:0000313" key="15">
    <source>
        <dbReference type="Proteomes" id="UP001362999"/>
    </source>
</evidence>
<evidence type="ECO:0000256" key="9">
    <source>
        <dbReference type="ARBA" id="ARBA00023002"/>
    </source>
</evidence>
<gene>
    <name evidence="14" type="ORF">R3P38DRAFT_3602639</name>
</gene>
<feature type="compositionally biased region" description="Basic residues" evidence="13">
    <location>
        <begin position="216"/>
        <end position="228"/>
    </location>
</feature>
<evidence type="ECO:0000313" key="14">
    <source>
        <dbReference type="EMBL" id="KAK7006436.1"/>
    </source>
</evidence>
<dbReference type="Pfam" id="PF00067">
    <property type="entry name" value="p450"/>
    <property type="match status" value="1"/>
</dbReference>
<evidence type="ECO:0000256" key="10">
    <source>
        <dbReference type="ARBA" id="ARBA00023004"/>
    </source>
</evidence>
<keyword evidence="11" id="KW-0503">Monooxygenase</keyword>
<dbReference type="AlphaFoldDB" id="A0AAW0AB47"/>
<dbReference type="InterPro" id="IPR001128">
    <property type="entry name" value="Cyt_P450"/>
</dbReference>
<evidence type="ECO:0000256" key="12">
    <source>
        <dbReference type="ARBA" id="ARBA00023136"/>
    </source>
</evidence>
<keyword evidence="10" id="KW-0408">Iron</keyword>
<keyword evidence="7" id="KW-0479">Metal-binding</keyword>
<comment type="similarity">
    <text evidence="4">Belongs to the cytochrome P450 family.</text>
</comment>